<dbReference type="PROSITE" id="PS51109">
    <property type="entry name" value="G5"/>
    <property type="match status" value="1"/>
</dbReference>
<dbReference type="PANTHER" id="PTHR39160:SF4">
    <property type="entry name" value="RESUSCITATION-PROMOTING FACTOR RPFB"/>
    <property type="match status" value="1"/>
</dbReference>
<gene>
    <name evidence="3" type="ORF">H9787_09975</name>
</gene>
<accession>A0A9D2LJS6</accession>
<dbReference type="CDD" id="cd14667">
    <property type="entry name" value="3D_containing_proteins"/>
    <property type="match status" value="1"/>
</dbReference>
<name>A0A9D2LJS6_9FIRM</name>
<dbReference type="InterPro" id="IPR010611">
    <property type="entry name" value="3D_dom"/>
</dbReference>
<comment type="caution">
    <text evidence="3">The sequence shown here is derived from an EMBL/GenBank/DDBJ whole genome shotgun (WGS) entry which is preliminary data.</text>
</comment>
<dbReference type="GO" id="GO:0019867">
    <property type="term" value="C:outer membrane"/>
    <property type="evidence" value="ECO:0007669"/>
    <property type="project" value="InterPro"/>
</dbReference>
<dbReference type="Pfam" id="PF07501">
    <property type="entry name" value="G5"/>
    <property type="match status" value="1"/>
</dbReference>
<dbReference type="GO" id="GO:0009254">
    <property type="term" value="P:peptidoglycan turnover"/>
    <property type="evidence" value="ECO:0007669"/>
    <property type="project" value="InterPro"/>
</dbReference>
<dbReference type="AlphaFoldDB" id="A0A9D2LJS6"/>
<dbReference type="SMART" id="SM01208">
    <property type="entry name" value="G5"/>
    <property type="match status" value="1"/>
</dbReference>
<dbReference type="GO" id="GO:0004553">
    <property type="term" value="F:hydrolase activity, hydrolyzing O-glycosyl compounds"/>
    <property type="evidence" value="ECO:0007669"/>
    <property type="project" value="InterPro"/>
</dbReference>
<dbReference type="Gene3D" id="2.20.230.10">
    <property type="entry name" value="Resuscitation-promoting factor rpfb"/>
    <property type="match status" value="1"/>
</dbReference>
<dbReference type="Pfam" id="PF06725">
    <property type="entry name" value="3D"/>
    <property type="match status" value="1"/>
</dbReference>
<dbReference type="PANTHER" id="PTHR39160">
    <property type="entry name" value="CELL WALL-BINDING PROTEIN YOCH"/>
    <property type="match status" value="1"/>
</dbReference>
<evidence type="ECO:0000256" key="1">
    <source>
        <dbReference type="ARBA" id="ARBA00022729"/>
    </source>
</evidence>
<evidence type="ECO:0000313" key="4">
    <source>
        <dbReference type="Proteomes" id="UP000823824"/>
    </source>
</evidence>
<evidence type="ECO:0000259" key="2">
    <source>
        <dbReference type="PROSITE" id="PS51109"/>
    </source>
</evidence>
<dbReference type="EMBL" id="DWZJ01000089">
    <property type="protein sequence ID" value="HJB14023.1"/>
    <property type="molecule type" value="Genomic_DNA"/>
</dbReference>
<protein>
    <submittedName>
        <fullName evidence="3">G5 domain-containing protein</fullName>
    </submittedName>
</protein>
<dbReference type="InterPro" id="IPR011098">
    <property type="entry name" value="G5_dom"/>
</dbReference>
<feature type="domain" description="G5" evidence="2">
    <location>
        <begin position="111"/>
        <end position="190"/>
    </location>
</feature>
<organism evidence="3 4">
    <name type="scientific">Candidatus Oscillibacter excrementigallinarum</name>
    <dbReference type="NCBI Taxonomy" id="2838716"/>
    <lineage>
        <taxon>Bacteria</taxon>
        <taxon>Bacillati</taxon>
        <taxon>Bacillota</taxon>
        <taxon>Clostridia</taxon>
        <taxon>Eubacteriales</taxon>
        <taxon>Oscillospiraceae</taxon>
        <taxon>Oscillibacter</taxon>
    </lineage>
</organism>
<sequence length="316" mass="32930">MVCTGWIITDHAGAVYILTGPEDAAIVLNEEAPAAEGTLSSQLVYLSSGASGYDMTLTAGQAVTVTHDGSTVTAKARSETVADLLERLHITPSPLEMVAVDVSGDSAVLTIASELTYYDQVEEPAAYETVRVANSSLPVGTEKVVQEGADGVRTSIYEVVWSGGEEISRQFVEELESTAVNKVIEYGTGAVETRAGIASVSKNADGSGTLTLTDGSTLSFSGVKSMTATAYTAGHGGADYTTATGTLVDVGTVAVDKSVIPLGTKLYIVAADGSVVYGTAVAEDTGVRGNIIDLYYDTYQQCINFGRRTCNVYILK</sequence>
<dbReference type="InterPro" id="IPR051933">
    <property type="entry name" value="Resuscitation_pf_RpfB"/>
</dbReference>
<dbReference type="Gene3D" id="2.40.40.10">
    <property type="entry name" value="RlpA-like domain"/>
    <property type="match status" value="1"/>
</dbReference>
<dbReference type="InterPro" id="IPR059180">
    <property type="entry name" value="3D_YorM"/>
</dbReference>
<dbReference type="InterPro" id="IPR036908">
    <property type="entry name" value="RlpA-like_sf"/>
</dbReference>
<reference evidence="3" key="2">
    <citation type="submission" date="2021-04" db="EMBL/GenBank/DDBJ databases">
        <authorList>
            <person name="Gilroy R."/>
        </authorList>
    </citation>
    <scope>NUCLEOTIDE SEQUENCE</scope>
    <source>
        <strain evidence="3">ChiBcec18-1249</strain>
    </source>
</reference>
<evidence type="ECO:0000313" key="3">
    <source>
        <dbReference type="EMBL" id="HJB14023.1"/>
    </source>
</evidence>
<keyword evidence="1" id="KW-0732">Signal</keyword>
<reference evidence="3" key="1">
    <citation type="journal article" date="2021" name="PeerJ">
        <title>Extensive microbial diversity within the chicken gut microbiome revealed by metagenomics and culture.</title>
        <authorList>
            <person name="Gilroy R."/>
            <person name="Ravi A."/>
            <person name="Getino M."/>
            <person name="Pursley I."/>
            <person name="Horton D.L."/>
            <person name="Alikhan N.F."/>
            <person name="Baker D."/>
            <person name="Gharbi K."/>
            <person name="Hall N."/>
            <person name="Watson M."/>
            <person name="Adriaenssens E.M."/>
            <person name="Foster-Nyarko E."/>
            <person name="Jarju S."/>
            <person name="Secka A."/>
            <person name="Antonio M."/>
            <person name="Oren A."/>
            <person name="Chaudhuri R.R."/>
            <person name="La Ragione R."/>
            <person name="Hildebrand F."/>
            <person name="Pallen M.J."/>
        </authorList>
    </citation>
    <scope>NUCLEOTIDE SEQUENCE</scope>
    <source>
        <strain evidence="3">ChiBcec18-1249</strain>
    </source>
</reference>
<dbReference type="Proteomes" id="UP000823824">
    <property type="component" value="Unassembled WGS sequence"/>
</dbReference>
<proteinExistence type="predicted"/>
<dbReference type="SUPFAM" id="SSF50685">
    <property type="entry name" value="Barwin-like endoglucanases"/>
    <property type="match status" value="1"/>
</dbReference>